<organism evidence="2">
    <name type="scientific">Anguilla anguilla</name>
    <name type="common">European freshwater eel</name>
    <name type="synonym">Muraena anguilla</name>
    <dbReference type="NCBI Taxonomy" id="7936"/>
    <lineage>
        <taxon>Eukaryota</taxon>
        <taxon>Metazoa</taxon>
        <taxon>Chordata</taxon>
        <taxon>Craniata</taxon>
        <taxon>Vertebrata</taxon>
        <taxon>Euteleostomi</taxon>
        <taxon>Actinopterygii</taxon>
        <taxon>Neopterygii</taxon>
        <taxon>Teleostei</taxon>
        <taxon>Anguilliformes</taxon>
        <taxon>Anguillidae</taxon>
        <taxon>Anguilla</taxon>
    </lineage>
</organism>
<proteinExistence type="predicted"/>
<reference evidence="2" key="2">
    <citation type="journal article" date="2015" name="Fish Shellfish Immunol.">
        <title>Early steps in the European eel (Anguilla anguilla)-Vibrio vulnificus interaction in the gills: Role of the RtxA13 toxin.</title>
        <authorList>
            <person name="Callol A."/>
            <person name="Pajuelo D."/>
            <person name="Ebbesson L."/>
            <person name="Teles M."/>
            <person name="MacKenzie S."/>
            <person name="Amaro C."/>
        </authorList>
    </citation>
    <scope>NUCLEOTIDE SEQUENCE</scope>
</reference>
<accession>A0A0E9WZT4</accession>
<feature type="signal peptide" evidence="1">
    <location>
        <begin position="1"/>
        <end position="16"/>
    </location>
</feature>
<feature type="chain" id="PRO_5002435120" description="Secreted protein" evidence="1">
    <location>
        <begin position="17"/>
        <end position="86"/>
    </location>
</feature>
<evidence type="ECO:0000256" key="1">
    <source>
        <dbReference type="SAM" id="SignalP"/>
    </source>
</evidence>
<reference evidence="2" key="1">
    <citation type="submission" date="2014-11" db="EMBL/GenBank/DDBJ databases">
        <authorList>
            <person name="Amaro Gonzalez C."/>
        </authorList>
    </citation>
    <scope>NUCLEOTIDE SEQUENCE</scope>
</reference>
<protein>
    <recommendedName>
        <fullName evidence="3">Secreted protein</fullName>
    </recommendedName>
</protein>
<dbReference type="EMBL" id="GBXM01013634">
    <property type="protein sequence ID" value="JAH94943.1"/>
    <property type="molecule type" value="Transcribed_RNA"/>
</dbReference>
<evidence type="ECO:0008006" key="3">
    <source>
        <dbReference type="Google" id="ProtNLM"/>
    </source>
</evidence>
<keyword evidence="1" id="KW-0732">Signal</keyword>
<dbReference type="AlphaFoldDB" id="A0A0E9WZT4"/>
<sequence>MAWLCIWAFHFSFCPGEIHFGLFYQDSGASLYEILSFLAVRRLEWPSSLKTTIGQQIPRESCLFLDFRNVSVLCIGSAFSSTKLAH</sequence>
<evidence type="ECO:0000313" key="2">
    <source>
        <dbReference type="EMBL" id="JAH94943.1"/>
    </source>
</evidence>
<name>A0A0E9WZT4_ANGAN</name>